<protein>
    <submittedName>
        <fullName evidence="2">Uncharacterized protein</fullName>
    </submittedName>
</protein>
<sequence length="158" mass="16522">MAQQFLKESYMGSLRGSPAIPGMKRSGSMSSIGTSNFPEGGHCQGGFELGAALVARGRLAPLPQVEGPVDEGVEDGGGAAEEEDDVVQVLSQLLVEVQEDRDEHADVVGGPADDEGADEDDGDPEGLDLCFPQHFAPGVVQRTEGASEDARSPWKVNT</sequence>
<dbReference type="EMBL" id="BPLQ01002920">
    <property type="protein sequence ID" value="GIX96447.1"/>
    <property type="molecule type" value="Genomic_DNA"/>
</dbReference>
<evidence type="ECO:0000256" key="1">
    <source>
        <dbReference type="SAM" id="MobiDB-lite"/>
    </source>
</evidence>
<name>A0AAV4PMM2_9ARAC</name>
<evidence type="ECO:0000313" key="2">
    <source>
        <dbReference type="EMBL" id="GIX96447.1"/>
    </source>
</evidence>
<accession>A0AAV4PMM2</accession>
<feature type="region of interest" description="Disordered" evidence="1">
    <location>
        <begin position="1"/>
        <end position="43"/>
    </location>
</feature>
<dbReference type="Proteomes" id="UP001054837">
    <property type="component" value="Unassembled WGS sequence"/>
</dbReference>
<feature type="region of interest" description="Disordered" evidence="1">
    <location>
        <begin position="62"/>
        <end position="81"/>
    </location>
</feature>
<feature type="compositionally biased region" description="Polar residues" evidence="1">
    <location>
        <begin position="27"/>
        <end position="37"/>
    </location>
</feature>
<feature type="compositionally biased region" description="Acidic residues" evidence="1">
    <location>
        <begin position="112"/>
        <end position="126"/>
    </location>
</feature>
<proteinExistence type="predicted"/>
<evidence type="ECO:0000313" key="3">
    <source>
        <dbReference type="Proteomes" id="UP001054837"/>
    </source>
</evidence>
<comment type="caution">
    <text evidence="2">The sequence shown here is derived from an EMBL/GenBank/DDBJ whole genome shotgun (WGS) entry which is preliminary data.</text>
</comment>
<feature type="region of interest" description="Disordered" evidence="1">
    <location>
        <begin position="98"/>
        <end position="158"/>
    </location>
</feature>
<dbReference type="AlphaFoldDB" id="A0AAV4PMM2"/>
<keyword evidence="3" id="KW-1185">Reference proteome</keyword>
<organism evidence="2 3">
    <name type="scientific">Caerostris darwini</name>
    <dbReference type="NCBI Taxonomy" id="1538125"/>
    <lineage>
        <taxon>Eukaryota</taxon>
        <taxon>Metazoa</taxon>
        <taxon>Ecdysozoa</taxon>
        <taxon>Arthropoda</taxon>
        <taxon>Chelicerata</taxon>
        <taxon>Arachnida</taxon>
        <taxon>Araneae</taxon>
        <taxon>Araneomorphae</taxon>
        <taxon>Entelegynae</taxon>
        <taxon>Araneoidea</taxon>
        <taxon>Araneidae</taxon>
        <taxon>Caerostris</taxon>
    </lineage>
</organism>
<feature type="compositionally biased region" description="Acidic residues" evidence="1">
    <location>
        <begin position="68"/>
        <end position="81"/>
    </location>
</feature>
<reference evidence="2 3" key="1">
    <citation type="submission" date="2021-06" db="EMBL/GenBank/DDBJ databases">
        <title>Caerostris darwini draft genome.</title>
        <authorList>
            <person name="Kono N."/>
            <person name="Arakawa K."/>
        </authorList>
    </citation>
    <scope>NUCLEOTIDE SEQUENCE [LARGE SCALE GENOMIC DNA]</scope>
</reference>
<gene>
    <name evidence="2" type="ORF">CDAR_279951</name>
</gene>